<evidence type="ECO:0000256" key="5">
    <source>
        <dbReference type="ARBA" id="ARBA00030146"/>
    </source>
</evidence>
<dbReference type="PROSITE" id="PS50172">
    <property type="entry name" value="BRCT"/>
    <property type="match status" value="1"/>
</dbReference>
<name>A0A1B6IDX2_9HEMI</name>
<keyword evidence="3" id="KW-0539">Nucleus</keyword>
<evidence type="ECO:0000256" key="4">
    <source>
        <dbReference type="ARBA" id="ARBA00023858"/>
    </source>
</evidence>
<gene>
    <name evidence="7" type="ORF">g.26813</name>
</gene>
<protein>
    <recommendedName>
        <fullName evidence="4">PAX-interacting protein 1</fullName>
    </recommendedName>
    <alternativeName>
        <fullName evidence="5">PAX transactivation activation domain-interacting protein</fullName>
    </alternativeName>
</protein>
<dbReference type="AlphaFoldDB" id="A0A1B6IDX2"/>
<proteinExistence type="predicted"/>
<dbReference type="Pfam" id="PF16589">
    <property type="entry name" value="BRCT_2"/>
    <property type="match status" value="1"/>
</dbReference>
<evidence type="ECO:0000256" key="3">
    <source>
        <dbReference type="ARBA" id="ARBA00023242"/>
    </source>
</evidence>
<dbReference type="GO" id="GO:0044666">
    <property type="term" value="C:MLL3/4 complex"/>
    <property type="evidence" value="ECO:0007669"/>
    <property type="project" value="TreeGrafter"/>
</dbReference>
<dbReference type="PANTHER" id="PTHR23196">
    <property type="entry name" value="PAX TRANSCRIPTION ACTIVATION DOMAIN INTERACTING PROTEIN"/>
    <property type="match status" value="1"/>
</dbReference>
<dbReference type="GO" id="GO:0006974">
    <property type="term" value="P:DNA damage response"/>
    <property type="evidence" value="ECO:0007669"/>
    <property type="project" value="UniProtKB-KW"/>
</dbReference>
<evidence type="ECO:0000256" key="2">
    <source>
        <dbReference type="ARBA" id="ARBA00022763"/>
    </source>
</evidence>
<organism evidence="7">
    <name type="scientific">Homalodisca liturata</name>
    <dbReference type="NCBI Taxonomy" id="320908"/>
    <lineage>
        <taxon>Eukaryota</taxon>
        <taxon>Metazoa</taxon>
        <taxon>Ecdysozoa</taxon>
        <taxon>Arthropoda</taxon>
        <taxon>Hexapoda</taxon>
        <taxon>Insecta</taxon>
        <taxon>Pterygota</taxon>
        <taxon>Neoptera</taxon>
        <taxon>Paraneoptera</taxon>
        <taxon>Hemiptera</taxon>
        <taxon>Auchenorrhyncha</taxon>
        <taxon>Membracoidea</taxon>
        <taxon>Cicadellidae</taxon>
        <taxon>Cicadellinae</taxon>
        <taxon>Proconiini</taxon>
        <taxon>Homalodisca</taxon>
    </lineage>
</organism>
<evidence type="ECO:0000256" key="1">
    <source>
        <dbReference type="ARBA" id="ARBA00004123"/>
    </source>
</evidence>
<dbReference type="InterPro" id="IPR001357">
    <property type="entry name" value="BRCT_dom"/>
</dbReference>
<dbReference type="InterPro" id="IPR036420">
    <property type="entry name" value="BRCT_dom_sf"/>
</dbReference>
<evidence type="ECO:0000259" key="6">
    <source>
        <dbReference type="PROSITE" id="PS50172"/>
    </source>
</evidence>
<keyword evidence="2" id="KW-0227">DNA damage</keyword>
<evidence type="ECO:0000313" key="7">
    <source>
        <dbReference type="EMBL" id="JAS85124.1"/>
    </source>
</evidence>
<dbReference type="InterPro" id="IPR051579">
    <property type="entry name" value="DDR_Transcriptional_Reg"/>
</dbReference>
<dbReference type="SUPFAM" id="SSF52113">
    <property type="entry name" value="BRCT domain"/>
    <property type="match status" value="1"/>
</dbReference>
<reference evidence="7" key="1">
    <citation type="submission" date="2015-11" db="EMBL/GenBank/DDBJ databases">
        <title>De novo transcriptome assembly of four potential Pierce s Disease insect vectors from Arizona vineyards.</title>
        <authorList>
            <person name="Tassone E.E."/>
        </authorList>
    </citation>
    <scope>NUCLEOTIDE SEQUENCE</scope>
</reference>
<feature type="domain" description="BRCT" evidence="6">
    <location>
        <begin position="26"/>
        <end position="122"/>
    </location>
</feature>
<feature type="non-terminal residue" evidence="7">
    <location>
        <position position="1"/>
    </location>
</feature>
<dbReference type="Gene3D" id="3.40.50.10190">
    <property type="entry name" value="BRCT domain"/>
    <property type="match status" value="1"/>
</dbReference>
<dbReference type="PANTHER" id="PTHR23196:SF1">
    <property type="entry name" value="PAX-INTERACTING PROTEIN 1"/>
    <property type="match status" value="1"/>
</dbReference>
<accession>A0A1B6IDX2</accession>
<dbReference type="EMBL" id="GECU01022582">
    <property type="protein sequence ID" value="JAS85124.1"/>
    <property type="molecule type" value="Transcribed_RNA"/>
</dbReference>
<sequence length="132" mass="15431">NSYIYSNPELEQKYNFKLSQTLTMPHRRTLFKNKKFFLTPGVVPGRPALKQMIEYAGGIVERQRRSYRFIQEQEPLSYFIITVEKDHHLVADCLRNVGVYPPEFIMTCLVRQSIEPEATTMVFRKSGGKQGR</sequence>
<comment type="subcellular location">
    <subcellularLocation>
        <location evidence="1">Nucleus</location>
    </subcellularLocation>
</comment>